<dbReference type="SMART" id="SM00360">
    <property type="entry name" value="RRM"/>
    <property type="match status" value="1"/>
</dbReference>
<comment type="caution">
    <text evidence="7">The sequence shown here is derived from an EMBL/GenBank/DDBJ whole genome shotgun (WGS) entry which is preliminary data.</text>
</comment>
<dbReference type="Pfam" id="PF02136">
    <property type="entry name" value="NTF2"/>
    <property type="match status" value="1"/>
</dbReference>
<dbReference type="AlphaFoldDB" id="A0AAV9KQ61"/>
<dbReference type="Pfam" id="PF00076">
    <property type="entry name" value="RRM_1"/>
    <property type="match status" value="1"/>
</dbReference>
<keyword evidence="4" id="KW-0812">Transmembrane</keyword>
<dbReference type="EMBL" id="JAWPEI010000009">
    <property type="protein sequence ID" value="KAK4715202.1"/>
    <property type="molecule type" value="Genomic_DNA"/>
</dbReference>
<dbReference type="PROSITE" id="PS50102">
    <property type="entry name" value="RRM"/>
    <property type="match status" value="1"/>
</dbReference>
<feature type="domain" description="NTF2" evidence="6">
    <location>
        <begin position="13"/>
        <end position="129"/>
    </location>
</feature>
<evidence type="ECO:0000256" key="1">
    <source>
        <dbReference type="ARBA" id="ARBA00022884"/>
    </source>
</evidence>
<dbReference type="InterPro" id="IPR000504">
    <property type="entry name" value="RRM_dom"/>
</dbReference>
<organism evidence="7 8">
    <name type="scientific">Solanum pinnatisectum</name>
    <name type="common">tansyleaf nightshade</name>
    <dbReference type="NCBI Taxonomy" id="50273"/>
    <lineage>
        <taxon>Eukaryota</taxon>
        <taxon>Viridiplantae</taxon>
        <taxon>Streptophyta</taxon>
        <taxon>Embryophyta</taxon>
        <taxon>Tracheophyta</taxon>
        <taxon>Spermatophyta</taxon>
        <taxon>Magnoliopsida</taxon>
        <taxon>eudicotyledons</taxon>
        <taxon>Gunneridae</taxon>
        <taxon>Pentapetalae</taxon>
        <taxon>asterids</taxon>
        <taxon>lamiids</taxon>
        <taxon>Solanales</taxon>
        <taxon>Solanaceae</taxon>
        <taxon>Solanoideae</taxon>
        <taxon>Solaneae</taxon>
        <taxon>Solanum</taxon>
    </lineage>
</organism>
<gene>
    <name evidence="7" type="ORF">R3W88_013540</name>
</gene>
<feature type="region of interest" description="Disordered" evidence="3">
    <location>
        <begin position="214"/>
        <end position="239"/>
    </location>
</feature>
<dbReference type="FunFam" id="3.10.450.50:FF:000003">
    <property type="entry name" value="Nuclear transport factor 2 family protein"/>
    <property type="match status" value="1"/>
</dbReference>
<dbReference type="InterPro" id="IPR018222">
    <property type="entry name" value="Nuclear_transport_factor_2_euk"/>
</dbReference>
<feature type="compositionally biased region" description="Basic and acidic residues" evidence="3">
    <location>
        <begin position="353"/>
        <end position="369"/>
    </location>
</feature>
<dbReference type="PANTHER" id="PTHR10693">
    <property type="entry name" value="RAS GTPASE-ACTIVATING PROTEIN-BINDING PROTEIN"/>
    <property type="match status" value="1"/>
</dbReference>
<dbReference type="InterPro" id="IPR012677">
    <property type="entry name" value="Nucleotide-bd_a/b_plait_sf"/>
</dbReference>
<evidence type="ECO:0000313" key="8">
    <source>
        <dbReference type="Proteomes" id="UP001311915"/>
    </source>
</evidence>
<feature type="domain" description="RRM" evidence="5">
    <location>
        <begin position="271"/>
        <end position="350"/>
    </location>
</feature>
<feature type="region of interest" description="Disordered" evidence="3">
    <location>
        <begin position="173"/>
        <end position="195"/>
    </location>
</feature>
<dbReference type="GO" id="GO:0003729">
    <property type="term" value="F:mRNA binding"/>
    <property type="evidence" value="ECO:0007669"/>
    <property type="project" value="TreeGrafter"/>
</dbReference>
<keyword evidence="4" id="KW-0472">Membrane</keyword>
<dbReference type="InterPro" id="IPR002075">
    <property type="entry name" value="NTF2_dom"/>
</dbReference>
<dbReference type="InterPro" id="IPR032710">
    <property type="entry name" value="NTF2-like_dom_sf"/>
</dbReference>
<dbReference type="GO" id="GO:1990904">
    <property type="term" value="C:ribonucleoprotein complex"/>
    <property type="evidence" value="ECO:0007669"/>
    <property type="project" value="TreeGrafter"/>
</dbReference>
<protein>
    <recommendedName>
        <fullName evidence="9">G3BP-like protein</fullName>
    </recommendedName>
</protein>
<evidence type="ECO:0000313" key="7">
    <source>
        <dbReference type="EMBL" id="KAK4715202.1"/>
    </source>
</evidence>
<dbReference type="SUPFAM" id="SSF54928">
    <property type="entry name" value="RNA-binding domain, RBD"/>
    <property type="match status" value="1"/>
</dbReference>
<evidence type="ECO:0000259" key="5">
    <source>
        <dbReference type="PROSITE" id="PS50102"/>
    </source>
</evidence>
<dbReference type="Gene3D" id="3.30.70.330">
    <property type="match status" value="1"/>
</dbReference>
<dbReference type="PANTHER" id="PTHR10693:SF52">
    <property type="entry name" value="RAS GTPASE-ACTIVATING BINDING-LIKE PROTEIN"/>
    <property type="match status" value="1"/>
</dbReference>
<feature type="compositionally biased region" description="Basic and acidic residues" evidence="3">
    <location>
        <begin position="179"/>
        <end position="193"/>
    </location>
</feature>
<feature type="transmembrane region" description="Helical" evidence="4">
    <location>
        <begin position="81"/>
        <end position="99"/>
    </location>
</feature>
<keyword evidence="8" id="KW-1185">Reference proteome</keyword>
<dbReference type="InterPro" id="IPR039539">
    <property type="entry name" value="Ras_GTPase_bind_prot"/>
</dbReference>
<evidence type="ECO:0000259" key="6">
    <source>
        <dbReference type="PROSITE" id="PS50177"/>
    </source>
</evidence>
<evidence type="ECO:0000256" key="3">
    <source>
        <dbReference type="SAM" id="MobiDB-lite"/>
    </source>
</evidence>
<dbReference type="Gene3D" id="3.10.450.50">
    <property type="match status" value="1"/>
</dbReference>
<dbReference type="InterPro" id="IPR035979">
    <property type="entry name" value="RBD_domain_sf"/>
</dbReference>
<reference evidence="7 8" key="1">
    <citation type="submission" date="2023-10" db="EMBL/GenBank/DDBJ databases">
        <title>Genome-Wide Identification Analysis in wild type Solanum Pinnatisectum Reveals Some Genes Defensing Phytophthora Infestans.</title>
        <authorList>
            <person name="Sun C."/>
        </authorList>
    </citation>
    <scope>NUCLEOTIDE SEQUENCE [LARGE SCALE GENOMIC DNA]</scope>
    <source>
        <strain evidence="7">LQN</strain>
        <tissue evidence="7">Leaf</tissue>
    </source>
</reference>
<accession>A0AAV9KQ61</accession>
<evidence type="ECO:0000256" key="2">
    <source>
        <dbReference type="PROSITE-ProRule" id="PRU00176"/>
    </source>
</evidence>
<sequence>MATKSTRHAAEKVATAFVVQYYNILQTLIDQSYRFYKEKSVLSWPSSDGEIKSVTTSDGISDLIMSSHFKGSKVEVKTIDSQLSVAGGVLVIVMAYLIGQDTSRKRFSQTFFLAPQETGYYVLNDIFRFIGEDKSSTIVEENGLIATPLAYRTLTILSCSPFELLATQSNAENNVDNEVDQKPSSPKEQEQKKKALVAPVIVENEAPKITYASMIKQGRSSPPKNVGLPSAPKKLQPNNFVKSNSTGVLKVASTPSTKVAQDNYNNDIEYKSIFVGGLLPDTTKNDLYAVIKEFGPLHIQDVQLKAYDVYEDGYCCGFVHFQDAISAQKAVHTHHVMVKGKRAYMRYKRTNKVHGERANSPSERGEFRGGRRPQSSDGRWGEGYQQKNYN</sequence>
<proteinExistence type="predicted"/>
<dbReference type="GO" id="GO:0005829">
    <property type="term" value="C:cytosol"/>
    <property type="evidence" value="ECO:0007669"/>
    <property type="project" value="TreeGrafter"/>
</dbReference>
<evidence type="ECO:0008006" key="9">
    <source>
        <dbReference type="Google" id="ProtNLM"/>
    </source>
</evidence>
<keyword evidence="1 2" id="KW-0694">RNA-binding</keyword>
<dbReference type="CDD" id="cd00590">
    <property type="entry name" value="RRM_SF"/>
    <property type="match status" value="1"/>
</dbReference>
<dbReference type="PROSITE" id="PS50177">
    <property type="entry name" value="NTF2_DOMAIN"/>
    <property type="match status" value="1"/>
</dbReference>
<dbReference type="CDD" id="cd00780">
    <property type="entry name" value="NTF2"/>
    <property type="match status" value="1"/>
</dbReference>
<keyword evidence="4" id="KW-1133">Transmembrane helix</keyword>
<dbReference type="Proteomes" id="UP001311915">
    <property type="component" value="Unassembled WGS sequence"/>
</dbReference>
<name>A0AAV9KQ61_9SOLN</name>
<evidence type="ECO:0000256" key="4">
    <source>
        <dbReference type="SAM" id="Phobius"/>
    </source>
</evidence>
<feature type="region of interest" description="Disordered" evidence="3">
    <location>
        <begin position="349"/>
        <end position="390"/>
    </location>
</feature>
<dbReference type="SUPFAM" id="SSF54427">
    <property type="entry name" value="NTF2-like"/>
    <property type="match status" value="1"/>
</dbReference>